<evidence type="ECO:0000313" key="3">
    <source>
        <dbReference type="Proteomes" id="UP000180252"/>
    </source>
</evidence>
<dbReference type="Proteomes" id="UP000198319">
    <property type="component" value="Unassembled WGS sequence"/>
</dbReference>
<dbReference type="AlphaFoldDB" id="A0A1S1J1M9"/>
<comment type="caution">
    <text evidence="1">The sequence shown here is derived from an EMBL/GenBank/DDBJ whole genome shotgun (WGS) entry which is preliminary data.</text>
</comment>
<name>A0A1S1J1M9_9FLAO</name>
<dbReference type="EMBL" id="MIKE01000027">
    <property type="protein sequence ID" value="OHT43688.1"/>
    <property type="molecule type" value="Genomic_DNA"/>
</dbReference>
<protein>
    <submittedName>
        <fullName evidence="1">Uncharacterized protein</fullName>
    </submittedName>
</protein>
<keyword evidence="4" id="KW-1185">Reference proteome</keyword>
<dbReference type="RefSeq" id="WP_070908634.1">
    <property type="nucleotide sequence ID" value="NZ_MIKE01000027.1"/>
</dbReference>
<proteinExistence type="predicted"/>
<evidence type="ECO:0000313" key="2">
    <source>
        <dbReference type="EMBL" id="OXB18928.1"/>
    </source>
</evidence>
<dbReference type="EMBL" id="MUHG01000020">
    <property type="protein sequence ID" value="OXB18928.1"/>
    <property type="molecule type" value="Genomic_DNA"/>
</dbReference>
<gene>
    <name evidence="2" type="ORF">B0A71_13855</name>
    <name evidence="1" type="ORF">BHE19_18125</name>
</gene>
<reference evidence="2 4" key="3">
    <citation type="submission" date="2016-11" db="EMBL/GenBank/DDBJ databases">
        <title>Whole genomes of Flavobacteriaceae.</title>
        <authorList>
            <person name="Stine C."/>
            <person name="Li C."/>
            <person name="Tadesse D."/>
        </authorList>
    </citation>
    <scope>NUCLEOTIDE SEQUENCE [LARGE SCALE GENOMIC DNA]</scope>
    <source>
        <strain evidence="2 4">ATCC BAA-2541</strain>
    </source>
</reference>
<evidence type="ECO:0000313" key="1">
    <source>
        <dbReference type="EMBL" id="OHT43688.1"/>
    </source>
</evidence>
<reference evidence="3" key="1">
    <citation type="submission" date="2016-09" db="EMBL/GenBank/DDBJ databases">
        <authorList>
            <person name="Chen S."/>
            <person name="Walker E."/>
        </authorList>
    </citation>
    <scope>NUCLEOTIDE SEQUENCE [LARGE SCALE GENOMIC DNA]</scope>
    <source>
        <strain evidence="3">MSU</strain>
    </source>
</reference>
<dbReference type="Proteomes" id="UP000180252">
    <property type="component" value="Unassembled WGS sequence"/>
</dbReference>
<organism evidence="1 3">
    <name type="scientific">Flavobacterium tructae</name>
    <dbReference type="NCBI Taxonomy" id="1114873"/>
    <lineage>
        <taxon>Bacteria</taxon>
        <taxon>Pseudomonadati</taxon>
        <taxon>Bacteroidota</taxon>
        <taxon>Flavobacteriia</taxon>
        <taxon>Flavobacteriales</taxon>
        <taxon>Flavobacteriaceae</taxon>
        <taxon>Flavobacterium</taxon>
    </lineage>
</organism>
<sequence length="104" mass="12410">MNTNEKIAVEQHLLKVCGFNPASREYKLIQLLFNNDELDFISTNRDDAVELRKELWFLKFECRMQWNKVILTDDAIVKYYENVMGLIAESRELEKSFYDIKRGL</sequence>
<dbReference type="OrthoDB" id="1374988at2"/>
<reference evidence="1" key="2">
    <citation type="submission" date="2016-09" db="EMBL/GenBank/DDBJ databases">
        <authorList>
            <person name="Capua I."/>
            <person name="De Benedictis P."/>
            <person name="Joannis T."/>
            <person name="Lombin L.H."/>
            <person name="Cattoli G."/>
        </authorList>
    </citation>
    <scope>NUCLEOTIDE SEQUENCE [LARGE SCALE GENOMIC DNA]</scope>
    <source>
        <strain evidence="1">MSU</strain>
    </source>
</reference>
<evidence type="ECO:0000313" key="4">
    <source>
        <dbReference type="Proteomes" id="UP000198319"/>
    </source>
</evidence>
<accession>A0A1S1J1M9</accession>